<dbReference type="GO" id="GO:0005524">
    <property type="term" value="F:ATP binding"/>
    <property type="evidence" value="ECO:0007669"/>
    <property type="project" value="UniProtKB-KW"/>
</dbReference>
<feature type="binding site" evidence="4">
    <location>
        <position position="70"/>
    </location>
    <ligand>
        <name>substrate</name>
    </ligand>
</feature>
<gene>
    <name evidence="6" type="ORF">BRO54_1454</name>
</gene>
<comment type="cofactor">
    <cofactor evidence="5">
        <name>Mg(2+)</name>
        <dbReference type="ChEBI" id="CHEBI:18420"/>
    </cofactor>
</comment>
<evidence type="ECO:0000256" key="4">
    <source>
        <dbReference type="PIRSR" id="PIRSR006806-1"/>
    </source>
</evidence>
<comment type="catalytic activity">
    <reaction evidence="5">
        <text>(6S)-5-formyl-5,6,7,8-tetrahydrofolate + ATP = (6R)-5,10-methenyltetrahydrofolate + ADP + phosphate</text>
        <dbReference type="Rhea" id="RHEA:10488"/>
        <dbReference type="ChEBI" id="CHEBI:30616"/>
        <dbReference type="ChEBI" id="CHEBI:43474"/>
        <dbReference type="ChEBI" id="CHEBI:57455"/>
        <dbReference type="ChEBI" id="CHEBI:57457"/>
        <dbReference type="ChEBI" id="CHEBI:456216"/>
        <dbReference type="EC" id="6.3.3.2"/>
    </reaction>
</comment>
<dbReference type="NCBIfam" id="TIGR02727">
    <property type="entry name" value="MTHFS_bact"/>
    <property type="match status" value="1"/>
</dbReference>
<evidence type="ECO:0000256" key="2">
    <source>
        <dbReference type="ARBA" id="ARBA00022741"/>
    </source>
</evidence>
<feature type="binding site" evidence="4">
    <location>
        <position position="65"/>
    </location>
    <ligand>
        <name>substrate</name>
    </ligand>
</feature>
<dbReference type="Proteomes" id="UP000186030">
    <property type="component" value="Unassembled WGS sequence"/>
</dbReference>
<dbReference type="EMBL" id="MQMG01000014">
    <property type="protein sequence ID" value="OKO94739.1"/>
    <property type="molecule type" value="Genomic_DNA"/>
</dbReference>
<protein>
    <recommendedName>
        <fullName evidence="5">5-formyltetrahydrofolate cyclo-ligase</fullName>
        <ecNumber evidence="5">6.3.3.2</ecNumber>
    </recommendedName>
</protein>
<dbReference type="Pfam" id="PF01812">
    <property type="entry name" value="5-FTHF_cyc-lig"/>
    <property type="match status" value="1"/>
</dbReference>
<sequence length="204" mass="23452">MIPAAFYLYGRKGKMMDGKQEWRQRMLNQLRQLKAAEKEMYDRQIAAHLYRWPLWQTARTIAMTVSRETEVNTLPIIEQAWREGKTIGVPKCDPRAKTMSFRRLASFAQLEKAYAGLFEPIEKQTTPIDRDEFDLIIVPGVCFAKTGYRIGYGGGYYDRYLPGASAVTAALAYSFQVMDDIPTEEHDVPVKFIITDQGVLHCER</sequence>
<dbReference type="GO" id="GO:0046872">
    <property type="term" value="F:metal ion binding"/>
    <property type="evidence" value="ECO:0007669"/>
    <property type="project" value="UniProtKB-KW"/>
</dbReference>
<evidence type="ECO:0000256" key="3">
    <source>
        <dbReference type="ARBA" id="ARBA00022840"/>
    </source>
</evidence>
<keyword evidence="3 4" id="KW-0067">ATP-binding</keyword>
<dbReference type="EC" id="6.3.3.2" evidence="5"/>
<keyword evidence="5" id="KW-0460">Magnesium</keyword>
<dbReference type="GO" id="GO:0035999">
    <property type="term" value="P:tetrahydrofolate interconversion"/>
    <property type="evidence" value="ECO:0007669"/>
    <property type="project" value="TreeGrafter"/>
</dbReference>
<dbReference type="GO" id="GO:0009396">
    <property type="term" value="P:folic acid-containing compound biosynthetic process"/>
    <property type="evidence" value="ECO:0007669"/>
    <property type="project" value="TreeGrafter"/>
</dbReference>
<keyword evidence="6" id="KW-0436">Ligase</keyword>
<dbReference type="SUPFAM" id="SSF100950">
    <property type="entry name" value="NagB/RpiA/CoA transferase-like"/>
    <property type="match status" value="1"/>
</dbReference>
<evidence type="ECO:0000256" key="5">
    <source>
        <dbReference type="RuleBase" id="RU361279"/>
    </source>
</evidence>
<reference evidence="7" key="2">
    <citation type="submission" date="2017-01" db="EMBL/GenBank/DDBJ databases">
        <title>Genome sequencing and annotation of Geobacillus sp. 1017, a Hydrocarbon-Oxidizing Thermophilic Bacterium Isolated from a Heavy Oil Reservoir (China).</title>
        <authorList>
            <person name="Kadnikov V.V."/>
            <person name="Mardanov A.V."/>
            <person name="Poltaraus A.B."/>
            <person name="Sokolova D.S."/>
            <person name="Semenova E.M."/>
            <person name="Ravin N.V."/>
            <person name="Tourova T.P."/>
            <person name="Nazina T.N."/>
        </authorList>
    </citation>
    <scope>NUCLEOTIDE SEQUENCE [LARGE SCALE GENOMIC DNA]</scope>
    <source>
        <strain evidence="7">1017</strain>
    </source>
</reference>
<keyword evidence="5" id="KW-0479">Metal-binding</keyword>
<evidence type="ECO:0000313" key="7">
    <source>
        <dbReference type="Proteomes" id="UP000186030"/>
    </source>
</evidence>
<dbReference type="GO" id="GO:0030272">
    <property type="term" value="F:5-formyltetrahydrofolate cyclo-ligase activity"/>
    <property type="evidence" value="ECO:0007669"/>
    <property type="project" value="UniProtKB-EC"/>
</dbReference>
<dbReference type="InterPro" id="IPR024185">
    <property type="entry name" value="FTHF_cligase-like_sf"/>
</dbReference>
<comment type="similarity">
    <text evidence="1 5">Belongs to the 5-formyltetrahydrofolate cyclo-ligase family.</text>
</comment>
<evidence type="ECO:0000256" key="1">
    <source>
        <dbReference type="ARBA" id="ARBA00010638"/>
    </source>
</evidence>
<name>A0A1Q5T3C5_9BACL</name>
<dbReference type="PANTHER" id="PTHR23407">
    <property type="entry name" value="ATPASE INHIBITOR/5-FORMYLTETRAHYDROFOLATE CYCLO-LIGASE"/>
    <property type="match status" value="1"/>
</dbReference>
<dbReference type="PANTHER" id="PTHR23407:SF1">
    <property type="entry name" value="5-FORMYLTETRAHYDROFOLATE CYCLO-LIGASE"/>
    <property type="match status" value="1"/>
</dbReference>
<feature type="binding site" evidence="4">
    <location>
        <begin position="149"/>
        <end position="157"/>
    </location>
    <ligand>
        <name>ATP</name>
        <dbReference type="ChEBI" id="CHEBI:30616"/>
    </ligand>
</feature>
<feature type="binding site" evidence="4">
    <location>
        <begin position="19"/>
        <end position="23"/>
    </location>
    <ligand>
        <name>ATP</name>
        <dbReference type="ChEBI" id="CHEBI:30616"/>
    </ligand>
</feature>
<dbReference type="InterPro" id="IPR037171">
    <property type="entry name" value="NagB/RpiA_transferase-like"/>
</dbReference>
<evidence type="ECO:0000313" key="6">
    <source>
        <dbReference type="EMBL" id="OKO94739.1"/>
    </source>
</evidence>
<proteinExistence type="inferred from homology"/>
<comment type="caution">
    <text evidence="6">The sequence shown here is derived from an EMBL/GenBank/DDBJ whole genome shotgun (WGS) entry which is preliminary data.</text>
</comment>
<dbReference type="InterPro" id="IPR002698">
    <property type="entry name" value="FTHF_cligase"/>
</dbReference>
<dbReference type="Gene3D" id="3.40.50.10420">
    <property type="entry name" value="NagB/RpiA/CoA transferase-like"/>
    <property type="match status" value="1"/>
</dbReference>
<keyword evidence="2 4" id="KW-0547">Nucleotide-binding</keyword>
<organism evidence="6 7">
    <name type="scientific">Geobacillus proteiniphilus</name>
    <dbReference type="NCBI Taxonomy" id="860353"/>
    <lineage>
        <taxon>Bacteria</taxon>
        <taxon>Bacillati</taxon>
        <taxon>Bacillota</taxon>
        <taxon>Bacilli</taxon>
        <taxon>Bacillales</taxon>
        <taxon>Anoxybacillaceae</taxon>
        <taxon>Geobacillus</taxon>
    </lineage>
</organism>
<dbReference type="PIRSF" id="PIRSF006806">
    <property type="entry name" value="FTHF_cligase"/>
    <property type="match status" value="1"/>
</dbReference>
<accession>A0A1Q5T3C5</accession>
<reference evidence="6 7" key="1">
    <citation type="submission" date="2016-11" db="EMBL/GenBank/DDBJ databases">
        <authorList>
            <person name="Kadnikov V."/>
            <person name="Nazina T."/>
        </authorList>
    </citation>
    <scope>NUCLEOTIDE SEQUENCE [LARGE SCALE GENOMIC DNA]</scope>
    <source>
        <strain evidence="6 7">1017</strain>
    </source>
</reference>
<dbReference type="AlphaFoldDB" id="A0A1Q5T3C5"/>